<dbReference type="Pfam" id="PF02213">
    <property type="entry name" value="GYF"/>
    <property type="match status" value="1"/>
</dbReference>
<evidence type="ECO:0000256" key="7">
    <source>
        <dbReference type="ARBA" id="ARBA00022917"/>
    </source>
</evidence>
<evidence type="ECO:0000256" key="3">
    <source>
        <dbReference type="ARBA" id="ARBA00022540"/>
    </source>
</evidence>
<reference evidence="10" key="1">
    <citation type="submission" date="2014-11" db="EMBL/GenBank/DDBJ databases">
        <authorList>
            <person name="Otto D Thomas"/>
            <person name="Naeem Raeece"/>
        </authorList>
    </citation>
    <scope>NUCLEOTIDE SEQUENCE</scope>
</reference>
<dbReference type="SUPFAM" id="SSF82171">
    <property type="entry name" value="DPP6 N-terminal domain-like"/>
    <property type="match status" value="1"/>
</dbReference>
<feature type="compositionally biased region" description="Low complexity" evidence="8">
    <location>
        <begin position="716"/>
        <end position="735"/>
    </location>
</feature>
<keyword evidence="3" id="KW-0396">Initiation factor</keyword>
<dbReference type="Gene3D" id="2.130.10.10">
    <property type="entry name" value="YVTN repeat-like/Quinoprotein amine dehydrogenase"/>
    <property type="match status" value="1"/>
</dbReference>
<feature type="region of interest" description="Disordered" evidence="8">
    <location>
        <begin position="331"/>
        <end position="389"/>
    </location>
</feature>
<feature type="compositionally biased region" description="Low complexity" evidence="8">
    <location>
        <begin position="1086"/>
        <end position="1149"/>
    </location>
</feature>
<feature type="region of interest" description="Disordered" evidence="8">
    <location>
        <begin position="1201"/>
        <end position="1253"/>
    </location>
</feature>
<dbReference type="InterPro" id="IPR011387">
    <property type="entry name" value="TIF2A"/>
</dbReference>
<name>A0A0G4IAD0_9ALVE</name>
<evidence type="ECO:0000256" key="5">
    <source>
        <dbReference type="ARBA" id="ARBA00022737"/>
    </source>
</evidence>
<feature type="compositionally biased region" description="Basic and acidic residues" evidence="8">
    <location>
        <begin position="751"/>
        <end position="778"/>
    </location>
</feature>
<feature type="compositionally biased region" description="Basic and acidic residues" evidence="8">
    <location>
        <begin position="370"/>
        <end position="380"/>
    </location>
</feature>
<feature type="compositionally biased region" description="Low complexity" evidence="8">
    <location>
        <begin position="850"/>
        <end position="861"/>
    </location>
</feature>
<dbReference type="GO" id="GO:0043022">
    <property type="term" value="F:ribosome binding"/>
    <property type="evidence" value="ECO:0007669"/>
    <property type="project" value="TreeGrafter"/>
</dbReference>
<evidence type="ECO:0000313" key="10">
    <source>
        <dbReference type="EMBL" id="CEM54105.1"/>
    </source>
</evidence>
<organism evidence="10">
    <name type="scientific">Chromera velia CCMP2878</name>
    <dbReference type="NCBI Taxonomy" id="1169474"/>
    <lineage>
        <taxon>Eukaryota</taxon>
        <taxon>Sar</taxon>
        <taxon>Alveolata</taxon>
        <taxon>Colpodellida</taxon>
        <taxon>Chromeraceae</taxon>
        <taxon>Chromera</taxon>
    </lineage>
</organism>
<gene>
    <name evidence="10" type="ORF">Cvel_12504</name>
</gene>
<keyword evidence="5" id="KW-0677">Repeat</keyword>
<feature type="compositionally biased region" description="Low complexity" evidence="8">
    <location>
        <begin position="1169"/>
        <end position="1182"/>
    </location>
</feature>
<dbReference type="GO" id="GO:0006417">
    <property type="term" value="P:regulation of translation"/>
    <property type="evidence" value="ECO:0007669"/>
    <property type="project" value="UniProtKB-KW"/>
</dbReference>
<comment type="similarity">
    <text evidence="1">Belongs to the WD repeat EIF2A family.</text>
</comment>
<proteinExistence type="inferred from homology"/>
<feature type="compositionally biased region" description="Polar residues" evidence="8">
    <location>
        <begin position="1150"/>
        <end position="1166"/>
    </location>
</feature>
<feature type="region of interest" description="Disordered" evidence="8">
    <location>
        <begin position="1271"/>
        <end position="1494"/>
    </location>
</feature>
<dbReference type="InterPro" id="IPR003169">
    <property type="entry name" value="GYF"/>
</dbReference>
<evidence type="ECO:0000256" key="6">
    <source>
        <dbReference type="ARBA" id="ARBA00022845"/>
    </source>
</evidence>
<feature type="compositionally biased region" description="Low complexity" evidence="8">
    <location>
        <begin position="978"/>
        <end position="1010"/>
    </location>
</feature>
<feature type="region of interest" description="Disordered" evidence="8">
    <location>
        <begin position="672"/>
        <end position="1189"/>
    </location>
</feature>
<feature type="compositionally biased region" description="Basic and acidic residues" evidence="8">
    <location>
        <begin position="232"/>
        <end position="243"/>
    </location>
</feature>
<dbReference type="InterPro" id="IPR015943">
    <property type="entry name" value="WD40/YVTN_repeat-like_dom_sf"/>
</dbReference>
<sequence length="1564" mass="168075">MSLVLFLREKSSLRILYPLVRDNEAVGDKENTREIVRKPCEAACWNPSGTRIAIAETGGDVSILEHHAWGSNAPAEFKLEEVKEDRLEGSGKRQVKYLDWSPLSTFLVTAHNFVSIETQKAEGIEHPEQDRNILVWDVGTKSSIASFSRRIADRFCWPSIRWTPDESLCLYNDHRGITLLKGKELHTAPPLLFIAFDGLQHIELAPDDFSGGSLPGLPGRQTSADGSGGTGGDEKESFSREKGGGSGSSSQRGGHHDSFEKEKGKKVLFAAFQPVKGTSLKNRPPAVVRIFDLRVDEEAQTAQSILRGGRKGELIDLTAAVALPGGASVSEISTKKKKDKKEKDKAGGEMNGVGGTDGTDVGAGANGEVGGKKEKVEKNGTSEGGAPLLNGLLVPPGGAGEKDVDNLSEHSGAVLSEGEGGAAWLGAEERGKQVKALFERVFPPGSNVSECRLCWSPQGRALIAFTHTEDDAGNQSYYGQTSVACLRIDWLYKEEKMGQSVEGSPRLTEKYINRKGEPVADVQWNPDPKREEFIIIDGHTNAARAVLFDGKNVTEKKQLVVDYRNTIAWSPMGTMVVVGGFGNLKGDLDFFFRDSEKKDMRRVKHMNAHQTVSCLWAPDGKHVSLAVLAPRRRVDNGYKIFDFNGALVAQRPFEELYEVGWKPVPRGVFRDPGRPTLLDTEGDAPHPSQEKAANKYIPPHKKKELEKQEERERGVSNGSSGPSPMIPSMSPSTGGADKEKGGAVPVPLPPSREREEGEKEKADAAEVEKKKEAKEASAKKKGQAMQEQERKEKEMPRREKIAPPPVAGQEKEKGSVTPPGSLPKDKSKEAAQQQKEKDEHGDDKKDEAKAAAGKGVAPAAAAKKEKERAEKEKATTATPTSAGVPLGPLREPALVASTSAGGAPAVKNNAIGSPPLKETPPIQPATLQQQPPINSQQPPLLEAPQNIKPPLTAQSLLAGALSGGPGSFGTASQTGSRNASSNALSSLAPGSVGAPVRPRPAAAIPTAADLAEQKKERTPAYVPAGREKVQAQQQQQPVAHMAPGAPIPSKQPMQPQPQQMPPQTTQQPLRPQQTPLPSATPKPGMPVVAPSPTGSTTSTVQTVQRVHPSAAAPTAAATPTGAPQMQMQQHAQRAAAQAAPGAAVRPQAHQAQAQQGLYTQPSQSGLPSAHQQHAQQQQQQQAGSGAPSHLQAIWARPVPQTQASPYTGTPGAAPGAPTPQQPQQPTRQPASAQPPPYSAGGRPAPQSDQAQQASNDLKQLLGIGGMVQAQQAQAKARMASPMERENSQQGHQASPTTRDPFDHWGGGQNSQARPQLQQYGGMPGQPQQTAQPLQSRPSADSLHSSHSHHHALHGQAVQAGARTPAPMQTQHQGQHPVAQHRQQQQPATHMQQQPLLGQQQQQQQMQRQQAAATAQAHRTAAGQSGQTPAYPQGYYTPQQQQQQQQQQQAQQYYGSYSGGAQQQHHHQAPDYAQQTAPRAAEKAPPPQAASSRVDPMADKCWEYLDPKGQRQGPFVAAQMANWAEHGYFNGDLRVRVIGVMQEFMALNVMFPDKPTRFKVQPRIR</sequence>
<feature type="compositionally biased region" description="Low complexity" evidence="8">
    <location>
        <begin position="1372"/>
        <end position="1462"/>
    </location>
</feature>
<evidence type="ECO:0000256" key="1">
    <source>
        <dbReference type="ARBA" id="ARBA00009573"/>
    </source>
</evidence>
<dbReference type="Pfam" id="PF08662">
    <property type="entry name" value="eIF2A"/>
    <property type="match status" value="1"/>
</dbReference>
<feature type="domain" description="GYF" evidence="9">
    <location>
        <begin position="1498"/>
        <end position="1547"/>
    </location>
</feature>
<feature type="compositionally biased region" description="Low complexity" evidence="8">
    <location>
        <begin position="927"/>
        <end position="940"/>
    </location>
</feature>
<feature type="compositionally biased region" description="Low complexity" evidence="8">
    <location>
        <begin position="1203"/>
        <end position="1215"/>
    </location>
</feature>
<dbReference type="PANTHER" id="PTHR13227">
    <property type="entry name" value="EUKARYOTIC TRANSLATION INITIATION FACTOR 2A"/>
    <property type="match status" value="1"/>
</dbReference>
<feature type="compositionally biased region" description="Basic and acidic residues" evidence="8">
    <location>
        <begin position="862"/>
        <end position="874"/>
    </location>
</feature>
<feature type="compositionally biased region" description="Low complexity" evidence="8">
    <location>
        <begin position="1061"/>
        <end position="1077"/>
    </location>
</feature>
<dbReference type="PROSITE" id="PS50829">
    <property type="entry name" value="GYF"/>
    <property type="match status" value="1"/>
</dbReference>
<feature type="compositionally biased region" description="Basic and acidic residues" evidence="8">
    <location>
        <begin position="703"/>
        <end position="714"/>
    </location>
</feature>
<feature type="compositionally biased region" description="Low complexity" evidence="8">
    <location>
        <begin position="1243"/>
        <end position="1253"/>
    </location>
</feature>
<protein>
    <recommendedName>
        <fullName evidence="2">Eukaryotic translation initiation factor 2A</fullName>
    </recommendedName>
</protein>
<dbReference type="GO" id="GO:0003729">
    <property type="term" value="F:mRNA binding"/>
    <property type="evidence" value="ECO:0007669"/>
    <property type="project" value="TreeGrafter"/>
</dbReference>
<evidence type="ECO:0000256" key="4">
    <source>
        <dbReference type="ARBA" id="ARBA00022574"/>
    </source>
</evidence>
<keyword evidence="7" id="KW-0648">Protein biosynthesis</keyword>
<evidence type="ECO:0000259" key="9">
    <source>
        <dbReference type="PROSITE" id="PS50829"/>
    </source>
</evidence>
<dbReference type="GO" id="GO:0022627">
    <property type="term" value="C:cytosolic small ribosomal subunit"/>
    <property type="evidence" value="ECO:0007669"/>
    <property type="project" value="TreeGrafter"/>
</dbReference>
<dbReference type="InterPro" id="IPR035445">
    <property type="entry name" value="GYF-like_dom_sf"/>
</dbReference>
<feature type="compositionally biased region" description="Basic and acidic residues" evidence="8">
    <location>
        <begin position="823"/>
        <end position="849"/>
    </location>
</feature>
<feature type="compositionally biased region" description="Low complexity" evidence="8">
    <location>
        <begin position="1314"/>
        <end position="1328"/>
    </location>
</feature>
<dbReference type="VEuPathDB" id="CryptoDB:Cvel_12504"/>
<dbReference type="PANTHER" id="PTHR13227:SF0">
    <property type="entry name" value="EUKARYOTIC TRANSLATION INITIATION FACTOR 2A"/>
    <property type="match status" value="1"/>
</dbReference>
<dbReference type="GO" id="GO:0000049">
    <property type="term" value="F:tRNA binding"/>
    <property type="evidence" value="ECO:0007669"/>
    <property type="project" value="TreeGrafter"/>
</dbReference>
<accession>A0A0G4IAD0</accession>
<feature type="region of interest" description="Disordered" evidence="8">
    <location>
        <begin position="210"/>
        <end position="260"/>
    </location>
</feature>
<keyword evidence="6" id="KW-0810">Translation regulation</keyword>
<feature type="compositionally biased region" description="Polar residues" evidence="8">
    <location>
        <begin position="1287"/>
        <end position="1297"/>
    </location>
</feature>
<evidence type="ECO:0000256" key="8">
    <source>
        <dbReference type="SAM" id="MobiDB-lite"/>
    </source>
</evidence>
<dbReference type="Gene3D" id="3.30.1490.40">
    <property type="match status" value="1"/>
</dbReference>
<dbReference type="SUPFAM" id="SSF55277">
    <property type="entry name" value="GYF domain"/>
    <property type="match status" value="1"/>
</dbReference>
<dbReference type="InterPro" id="IPR013979">
    <property type="entry name" value="TIF_beta_prop-like"/>
</dbReference>
<dbReference type="SMART" id="SM00444">
    <property type="entry name" value="GYF"/>
    <property type="match status" value="1"/>
</dbReference>
<feature type="compositionally biased region" description="Basic and acidic residues" evidence="8">
    <location>
        <begin position="787"/>
        <end position="801"/>
    </location>
</feature>
<dbReference type="GO" id="GO:0003743">
    <property type="term" value="F:translation initiation factor activity"/>
    <property type="evidence" value="ECO:0007669"/>
    <property type="project" value="UniProtKB-KW"/>
</dbReference>
<dbReference type="EMBL" id="CDMZ01005755">
    <property type="protein sequence ID" value="CEM54105.1"/>
    <property type="molecule type" value="Genomic_DNA"/>
</dbReference>
<keyword evidence="4" id="KW-0853">WD repeat</keyword>
<evidence type="ECO:0000256" key="2">
    <source>
        <dbReference type="ARBA" id="ARBA00013819"/>
    </source>
</evidence>